<keyword evidence="2" id="KW-0479">Metal-binding</keyword>
<dbReference type="Proteomes" id="UP000034680">
    <property type="component" value="Unassembled WGS sequence"/>
</dbReference>
<feature type="region of interest" description="Disordered" evidence="6">
    <location>
        <begin position="187"/>
        <end position="207"/>
    </location>
</feature>
<feature type="region of interest" description="Disordered" evidence="6">
    <location>
        <begin position="1"/>
        <end position="27"/>
    </location>
</feature>
<dbReference type="STRING" id="1214573.A0A0G2FSD1"/>
<comment type="cofactor">
    <cofactor evidence="1">
        <name>L-ascorbate</name>
        <dbReference type="ChEBI" id="CHEBI:38290"/>
    </cofactor>
</comment>
<dbReference type="FunFam" id="2.60.120.620:FF:000020">
    <property type="entry name" value="Unplaced genomic scaffold supercont2.4, whole genome shotgun sequence"/>
    <property type="match status" value="1"/>
</dbReference>
<evidence type="ECO:0000256" key="5">
    <source>
        <dbReference type="ARBA" id="ARBA00023004"/>
    </source>
</evidence>
<sequence>MSKSKQKRKHQSQQQHQQLGAVKKIKTEQSSVTTTPVLPTVGAAYEPKFLSTVVPEEDLEITVDTLRALVENPGLIKSKACKDLRTAVFEFRKACTTGFNAAADANLTSRISGALADGGHTEARVLLAEMRIRQQAPKLGALCRWVRDLDVISGLAEQREGGAGRTEAQAETLKVLDAILRVTGPVDHSAPPQTQDGANASAGVEPGPLAVRPAWDLRDAARPRRMLYDSVLDGTLAATMPADTRAQFRVIQTVPGPERNPPNQHPATVYASRDGAIALAAPSSPDAPATTHHSHPTVPGLHLLRDVLSPDECGRVVAAAEAVGFAPDAPLRPGGDSPGAAENSVLAHNFYWVADEEFCRVLWARVGPFVPERVGGRKVRGLNRRFRVYRYVPGAEYRAHIDGAWPPSGILPDDTYQYDASPPDAKQSSLFTFLMYLNDEFSAGETTFFLPSAREGTLNAYPVRPIQGSVAMFPHGETEGSLLHEGTGVRRGERPSAKYVIRTDVEYDVDPGRD</sequence>
<name>A0A0G2FSD1_9PEZI</name>
<keyword evidence="5" id="KW-0408">Iron</keyword>
<feature type="compositionally biased region" description="Basic residues" evidence="6">
    <location>
        <begin position="1"/>
        <end position="11"/>
    </location>
</feature>
<evidence type="ECO:0000313" key="9">
    <source>
        <dbReference type="Proteomes" id="UP000034680"/>
    </source>
</evidence>
<comment type="caution">
    <text evidence="8">The sequence shown here is derived from an EMBL/GenBank/DDBJ whole genome shotgun (WGS) entry which is preliminary data.</text>
</comment>
<dbReference type="GO" id="GO:0031418">
    <property type="term" value="F:L-ascorbic acid binding"/>
    <property type="evidence" value="ECO:0007669"/>
    <property type="project" value="InterPro"/>
</dbReference>
<evidence type="ECO:0000256" key="3">
    <source>
        <dbReference type="ARBA" id="ARBA00022964"/>
    </source>
</evidence>
<evidence type="ECO:0000256" key="1">
    <source>
        <dbReference type="ARBA" id="ARBA00001961"/>
    </source>
</evidence>
<gene>
    <name evidence="8" type="ORF">UCDDA912_g02901</name>
</gene>
<evidence type="ECO:0000256" key="6">
    <source>
        <dbReference type="SAM" id="MobiDB-lite"/>
    </source>
</evidence>
<dbReference type="PROSITE" id="PS51471">
    <property type="entry name" value="FE2OG_OXY"/>
    <property type="match status" value="1"/>
</dbReference>
<dbReference type="Gene3D" id="2.60.120.620">
    <property type="entry name" value="q2cbj1_9rhob like domain"/>
    <property type="match status" value="1"/>
</dbReference>
<reference evidence="8 9" key="2">
    <citation type="submission" date="2015-05" db="EMBL/GenBank/DDBJ databases">
        <authorList>
            <person name="Morales-Cruz A."/>
            <person name="Amrine K.C."/>
            <person name="Cantu D."/>
        </authorList>
    </citation>
    <scope>NUCLEOTIDE SEQUENCE [LARGE SCALE GENOMIC DNA]</scope>
    <source>
        <strain evidence="8">DA912</strain>
    </source>
</reference>
<organism evidence="8 9">
    <name type="scientific">Diaporthe ampelina</name>
    <dbReference type="NCBI Taxonomy" id="1214573"/>
    <lineage>
        <taxon>Eukaryota</taxon>
        <taxon>Fungi</taxon>
        <taxon>Dikarya</taxon>
        <taxon>Ascomycota</taxon>
        <taxon>Pezizomycotina</taxon>
        <taxon>Sordariomycetes</taxon>
        <taxon>Sordariomycetidae</taxon>
        <taxon>Diaporthales</taxon>
        <taxon>Diaporthaceae</taxon>
        <taxon>Diaporthe</taxon>
    </lineage>
</organism>
<keyword evidence="3" id="KW-0223">Dioxygenase</keyword>
<accession>A0A0G2FSD1</accession>
<evidence type="ECO:0000259" key="7">
    <source>
        <dbReference type="PROSITE" id="PS51471"/>
    </source>
</evidence>
<dbReference type="InterPro" id="IPR005123">
    <property type="entry name" value="Oxoglu/Fe-dep_dioxygenase_dom"/>
</dbReference>
<dbReference type="InterPro" id="IPR006620">
    <property type="entry name" value="Pro_4_hyd_alph"/>
</dbReference>
<dbReference type="PANTHER" id="PTHR10869">
    <property type="entry name" value="PROLYL 4-HYDROXYLASE ALPHA SUBUNIT"/>
    <property type="match status" value="1"/>
</dbReference>
<evidence type="ECO:0000256" key="4">
    <source>
        <dbReference type="ARBA" id="ARBA00023002"/>
    </source>
</evidence>
<dbReference type="OrthoDB" id="69177at2759"/>
<keyword evidence="4" id="KW-0560">Oxidoreductase</keyword>
<protein>
    <submittedName>
        <fullName evidence="8">Putative prolyl 4-hydroxylase</fullName>
    </submittedName>
</protein>
<dbReference type="InterPro" id="IPR045054">
    <property type="entry name" value="P4HA-like"/>
</dbReference>
<dbReference type="GO" id="GO:0004656">
    <property type="term" value="F:procollagen-proline 4-dioxygenase activity"/>
    <property type="evidence" value="ECO:0007669"/>
    <property type="project" value="TreeGrafter"/>
</dbReference>
<feature type="domain" description="Fe2OG dioxygenase" evidence="7">
    <location>
        <begin position="381"/>
        <end position="505"/>
    </location>
</feature>
<dbReference type="PANTHER" id="PTHR10869:SF247">
    <property type="entry name" value="FE2OG DIOXYGENASE DOMAIN-CONTAINING PROTEIN"/>
    <property type="match status" value="1"/>
</dbReference>
<dbReference type="GO" id="GO:0005783">
    <property type="term" value="C:endoplasmic reticulum"/>
    <property type="evidence" value="ECO:0007669"/>
    <property type="project" value="TreeGrafter"/>
</dbReference>
<dbReference type="AlphaFoldDB" id="A0A0G2FSD1"/>
<dbReference type="EMBL" id="LCUC01000096">
    <property type="protein sequence ID" value="KKY37102.1"/>
    <property type="molecule type" value="Genomic_DNA"/>
</dbReference>
<proteinExistence type="predicted"/>
<keyword evidence="9" id="KW-1185">Reference proteome</keyword>
<evidence type="ECO:0000256" key="2">
    <source>
        <dbReference type="ARBA" id="ARBA00022723"/>
    </source>
</evidence>
<evidence type="ECO:0000313" key="8">
    <source>
        <dbReference type="EMBL" id="KKY37102.1"/>
    </source>
</evidence>
<dbReference type="SMART" id="SM00702">
    <property type="entry name" value="P4Hc"/>
    <property type="match status" value="1"/>
</dbReference>
<reference evidence="8 9" key="1">
    <citation type="submission" date="2015-05" db="EMBL/GenBank/DDBJ databases">
        <title>Distinctive expansion of gene families associated with plant cell wall degradation and secondary metabolism in the genomes of grapevine trunk pathogens.</title>
        <authorList>
            <person name="Lawrence D.P."/>
            <person name="Travadon R."/>
            <person name="Rolshausen P.E."/>
            <person name="Baumgartner K."/>
        </authorList>
    </citation>
    <scope>NUCLEOTIDE SEQUENCE [LARGE SCALE GENOMIC DNA]</scope>
    <source>
        <strain evidence="8">DA912</strain>
    </source>
</reference>
<dbReference type="GO" id="GO:0005506">
    <property type="term" value="F:iron ion binding"/>
    <property type="evidence" value="ECO:0007669"/>
    <property type="project" value="InterPro"/>
</dbReference>